<feature type="region of interest" description="Disordered" evidence="1">
    <location>
        <begin position="34"/>
        <end position="53"/>
    </location>
</feature>
<proteinExistence type="predicted"/>
<keyword evidence="3" id="KW-1185">Reference proteome</keyword>
<comment type="caution">
    <text evidence="2">The sequence shown here is derived from an EMBL/GenBank/DDBJ whole genome shotgun (WGS) entry which is preliminary data.</text>
</comment>
<sequence length="53" mass="5876">MIDEDFVAILSQALNIVQRQIRACYGDVLDHGIGSSRLTPETNPVLSTKTYQP</sequence>
<evidence type="ECO:0000313" key="3">
    <source>
        <dbReference type="Proteomes" id="UP001629249"/>
    </source>
</evidence>
<feature type="compositionally biased region" description="Polar residues" evidence="1">
    <location>
        <begin position="36"/>
        <end position="53"/>
    </location>
</feature>
<organism evidence="2 3">
    <name type="scientific">Paraburkholderia agricolaris</name>
    <dbReference type="NCBI Taxonomy" id="2152888"/>
    <lineage>
        <taxon>Bacteria</taxon>
        <taxon>Pseudomonadati</taxon>
        <taxon>Pseudomonadota</taxon>
        <taxon>Betaproteobacteria</taxon>
        <taxon>Burkholderiales</taxon>
        <taxon>Burkholderiaceae</taxon>
        <taxon>Paraburkholderia</taxon>
    </lineage>
</organism>
<accession>A0ABW9A1L0</accession>
<name>A0ABW9A1L0_9BURK</name>
<dbReference type="EMBL" id="JAQQFN010000051">
    <property type="protein sequence ID" value="MFL9888860.1"/>
    <property type="molecule type" value="Genomic_DNA"/>
</dbReference>
<dbReference type="Proteomes" id="UP001629249">
    <property type="component" value="Unassembled WGS sequence"/>
</dbReference>
<protein>
    <submittedName>
        <fullName evidence="2">Uncharacterized protein</fullName>
    </submittedName>
</protein>
<reference evidence="2 3" key="1">
    <citation type="journal article" date="2024" name="Chem. Sci.">
        <title>Discovery of megapolipeptins by genome mining of a Burkholderiales bacteria collection.</title>
        <authorList>
            <person name="Paulo B.S."/>
            <person name="Recchia M.J.J."/>
            <person name="Lee S."/>
            <person name="Fergusson C.H."/>
            <person name="Romanowski S.B."/>
            <person name="Hernandez A."/>
            <person name="Krull N."/>
            <person name="Liu D.Y."/>
            <person name="Cavanagh H."/>
            <person name="Bos A."/>
            <person name="Gray C.A."/>
            <person name="Murphy B.T."/>
            <person name="Linington R.G."/>
            <person name="Eustaquio A.S."/>
        </authorList>
    </citation>
    <scope>NUCLEOTIDE SEQUENCE [LARGE SCALE GENOMIC DNA]</scope>
    <source>
        <strain evidence="2 3">RL16-012-BIC-B</strain>
    </source>
</reference>
<dbReference type="RefSeq" id="WP_408335813.1">
    <property type="nucleotide sequence ID" value="NZ_JAQQFH010000060.1"/>
</dbReference>
<evidence type="ECO:0000256" key="1">
    <source>
        <dbReference type="SAM" id="MobiDB-lite"/>
    </source>
</evidence>
<evidence type="ECO:0000313" key="2">
    <source>
        <dbReference type="EMBL" id="MFL9888860.1"/>
    </source>
</evidence>
<gene>
    <name evidence="2" type="ORF">PQR66_37955</name>
</gene>